<evidence type="ECO:0000313" key="3">
    <source>
        <dbReference type="Proteomes" id="UP001470230"/>
    </source>
</evidence>
<dbReference type="Proteomes" id="UP001470230">
    <property type="component" value="Unassembled WGS sequence"/>
</dbReference>
<protein>
    <submittedName>
        <fullName evidence="2">Uncharacterized protein</fullName>
    </submittedName>
</protein>
<keyword evidence="1" id="KW-0732">Signal</keyword>
<evidence type="ECO:0000313" key="2">
    <source>
        <dbReference type="EMBL" id="KAK8837744.1"/>
    </source>
</evidence>
<comment type="caution">
    <text evidence="2">The sequence shown here is derived from an EMBL/GenBank/DDBJ whole genome shotgun (WGS) entry which is preliminary data.</text>
</comment>
<feature type="chain" id="PRO_5046773365" evidence="1">
    <location>
        <begin position="18"/>
        <end position="364"/>
    </location>
</feature>
<proteinExistence type="predicted"/>
<keyword evidence="3" id="KW-1185">Reference proteome</keyword>
<organism evidence="2 3">
    <name type="scientific">Tritrichomonas musculus</name>
    <dbReference type="NCBI Taxonomy" id="1915356"/>
    <lineage>
        <taxon>Eukaryota</taxon>
        <taxon>Metamonada</taxon>
        <taxon>Parabasalia</taxon>
        <taxon>Tritrichomonadida</taxon>
        <taxon>Tritrichomonadidae</taxon>
        <taxon>Tritrichomonas</taxon>
    </lineage>
</organism>
<feature type="signal peptide" evidence="1">
    <location>
        <begin position="1"/>
        <end position="17"/>
    </location>
</feature>
<reference evidence="2 3" key="1">
    <citation type="submission" date="2024-04" db="EMBL/GenBank/DDBJ databases">
        <title>Tritrichomonas musculus Genome.</title>
        <authorList>
            <person name="Alves-Ferreira E."/>
            <person name="Grigg M."/>
            <person name="Lorenzi H."/>
            <person name="Galac M."/>
        </authorList>
    </citation>
    <scope>NUCLEOTIDE SEQUENCE [LARGE SCALE GENOMIC DNA]</scope>
    <source>
        <strain evidence="2 3">EAF2021</strain>
    </source>
</reference>
<evidence type="ECO:0000256" key="1">
    <source>
        <dbReference type="SAM" id="SignalP"/>
    </source>
</evidence>
<sequence>MDFLFFILWIYSSCISSEKIKKLNLPIWSLGYQDISNTTEISPKEIKKAYNTFSYPLNPNSNIIISSRFSNLEEQFNHFIFGTALAYALNRSIKLEMRHYPLSDSQPEFHFQFQNLDEPKLYDADSFKRLRVARELFCKNESYFQTDSPSIPILVRNYDDISSLYGNHFIGSRLRSLFGIHAAYFLSHHFIKLDTTKVVKSDSDVIGIDARLFSSVHRMKTLKNAKTIISNFTSFLKQIDPEKKCKIVIVSNSDEVLNGLQKKLWNVEKSTDDINGFVKLVGSKIFVGTYRSKFSQSVNMMRGVSGFLVNTNTGDVINMSSSQTGVLQPYFQDVEDAEFTVNEKLRGCTDNIEDLRVVLDNFVL</sequence>
<accession>A0ABR2GUZ0</accession>
<name>A0ABR2GUZ0_9EUKA</name>
<gene>
    <name evidence="2" type="ORF">M9Y10_036279</name>
</gene>
<dbReference type="EMBL" id="JAPFFF010000058">
    <property type="protein sequence ID" value="KAK8837744.1"/>
    <property type="molecule type" value="Genomic_DNA"/>
</dbReference>